<keyword evidence="1" id="KW-0805">Transcription regulation</keyword>
<dbReference type="PROSITE" id="PS50977">
    <property type="entry name" value="HTH_TETR_2"/>
    <property type="match status" value="1"/>
</dbReference>
<keyword evidence="2 4" id="KW-0238">DNA-binding</keyword>
<dbReference type="Proteomes" id="UP001470023">
    <property type="component" value="Unassembled WGS sequence"/>
</dbReference>
<keyword evidence="7" id="KW-1185">Reference proteome</keyword>
<sequence length="198" mass="20672">MGDERRGPRERMVFSAAQLIRRDGVTSTGMRAVAEHAGAPRGSLQHYFPGGKEQLVNEAVDWAGRYAGGRIARFLEGLDEPTPSALFAAMVGQWTEEYRTDGFAKGCPVAAATVDCASAGASTREAAAAAFATWRGPLAEALTGMGVPARRAGNLATLMISSLEGAIILARAEQDAAPLTTVARELGPLLDEAATGAR</sequence>
<dbReference type="InterPro" id="IPR009057">
    <property type="entry name" value="Homeodomain-like_sf"/>
</dbReference>
<comment type="caution">
    <text evidence="6">The sequence shown here is derived from an EMBL/GenBank/DDBJ whole genome shotgun (WGS) entry which is preliminary data.</text>
</comment>
<dbReference type="SUPFAM" id="SSF48498">
    <property type="entry name" value="Tetracyclin repressor-like, C-terminal domain"/>
    <property type="match status" value="1"/>
</dbReference>
<feature type="domain" description="HTH tetR-type" evidence="5">
    <location>
        <begin position="6"/>
        <end position="66"/>
    </location>
</feature>
<dbReference type="Pfam" id="PF21993">
    <property type="entry name" value="TetR_C_13_2"/>
    <property type="match status" value="1"/>
</dbReference>
<evidence type="ECO:0000256" key="2">
    <source>
        <dbReference type="ARBA" id="ARBA00023125"/>
    </source>
</evidence>
<proteinExistence type="predicted"/>
<dbReference type="SUPFAM" id="SSF46689">
    <property type="entry name" value="Homeodomain-like"/>
    <property type="match status" value="1"/>
</dbReference>
<evidence type="ECO:0000313" key="7">
    <source>
        <dbReference type="Proteomes" id="UP001470023"/>
    </source>
</evidence>
<dbReference type="InterPro" id="IPR001647">
    <property type="entry name" value="HTH_TetR"/>
</dbReference>
<dbReference type="Gene3D" id="1.10.357.10">
    <property type="entry name" value="Tetracycline Repressor, domain 2"/>
    <property type="match status" value="1"/>
</dbReference>
<evidence type="ECO:0000256" key="3">
    <source>
        <dbReference type="ARBA" id="ARBA00023163"/>
    </source>
</evidence>
<dbReference type="InterPro" id="IPR054156">
    <property type="entry name" value="YxaF_TetR_C"/>
</dbReference>
<evidence type="ECO:0000259" key="5">
    <source>
        <dbReference type="PROSITE" id="PS50977"/>
    </source>
</evidence>
<accession>A0ABV1UFV9</accession>
<dbReference type="Pfam" id="PF00440">
    <property type="entry name" value="TetR_N"/>
    <property type="match status" value="1"/>
</dbReference>
<dbReference type="PANTHER" id="PTHR47506:SF3">
    <property type="entry name" value="HTH-TYPE TRANSCRIPTIONAL REGULATOR LMRA"/>
    <property type="match status" value="1"/>
</dbReference>
<feature type="DNA-binding region" description="H-T-H motif" evidence="4">
    <location>
        <begin position="29"/>
        <end position="48"/>
    </location>
</feature>
<dbReference type="EMBL" id="JBEPAZ010000044">
    <property type="protein sequence ID" value="MER6432593.1"/>
    <property type="molecule type" value="Genomic_DNA"/>
</dbReference>
<dbReference type="InterPro" id="IPR036271">
    <property type="entry name" value="Tet_transcr_reg_TetR-rel_C_sf"/>
</dbReference>
<dbReference type="RefSeq" id="WP_073891647.1">
    <property type="nucleotide sequence ID" value="NZ_JBEOYA010000124.1"/>
</dbReference>
<evidence type="ECO:0000256" key="4">
    <source>
        <dbReference type="PROSITE-ProRule" id="PRU00335"/>
    </source>
</evidence>
<organism evidence="6 7">
    <name type="scientific">Streptomyces sp. 900105245</name>
    <dbReference type="NCBI Taxonomy" id="3154379"/>
    <lineage>
        <taxon>Bacteria</taxon>
        <taxon>Bacillati</taxon>
        <taxon>Actinomycetota</taxon>
        <taxon>Actinomycetes</taxon>
        <taxon>Kitasatosporales</taxon>
        <taxon>Streptomycetaceae</taxon>
        <taxon>Streptomyces</taxon>
    </lineage>
</organism>
<name>A0ABV1UFV9_9ACTN</name>
<gene>
    <name evidence="6" type="ORF">ABT272_33435</name>
</gene>
<protein>
    <submittedName>
        <fullName evidence="6">TetR/AcrR family transcriptional regulator</fullName>
    </submittedName>
</protein>
<dbReference type="PANTHER" id="PTHR47506">
    <property type="entry name" value="TRANSCRIPTIONAL REGULATORY PROTEIN"/>
    <property type="match status" value="1"/>
</dbReference>
<keyword evidence="3" id="KW-0804">Transcription</keyword>
<evidence type="ECO:0000313" key="6">
    <source>
        <dbReference type="EMBL" id="MER6432593.1"/>
    </source>
</evidence>
<evidence type="ECO:0000256" key="1">
    <source>
        <dbReference type="ARBA" id="ARBA00023015"/>
    </source>
</evidence>
<reference evidence="6 7" key="1">
    <citation type="submission" date="2024-06" db="EMBL/GenBank/DDBJ databases">
        <title>The Natural Products Discovery Center: Release of the First 8490 Sequenced Strains for Exploring Actinobacteria Biosynthetic Diversity.</title>
        <authorList>
            <person name="Kalkreuter E."/>
            <person name="Kautsar S.A."/>
            <person name="Yang D."/>
            <person name="Bader C.D."/>
            <person name="Teijaro C.N."/>
            <person name="Fluegel L."/>
            <person name="Davis C.M."/>
            <person name="Simpson J.R."/>
            <person name="Lauterbach L."/>
            <person name="Steele A.D."/>
            <person name="Gui C."/>
            <person name="Meng S."/>
            <person name="Li G."/>
            <person name="Viehrig K."/>
            <person name="Ye F."/>
            <person name="Su P."/>
            <person name="Kiefer A.F."/>
            <person name="Nichols A."/>
            <person name="Cepeda A.J."/>
            <person name="Yan W."/>
            <person name="Fan B."/>
            <person name="Jiang Y."/>
            <person name="Adhikari A."/>
            <person name="Zheng C.-J."/>
            <person name="Schuster L."/>
            <person name="Cowan T.M."/>
            <person name="Smanski M.J."/>
            <person name="Chevrette M.G."/>
            <person name="De Carvalho L.P.S."/>
            <person name="Shen B."/>
        </authorList>
    </citation>
    <scope>NUCLEOTIDE SEQUENCE [LARGE SCALE GENOMIC DNA]</scope>
    <source>
        <strain evidence="6 7">NPDC001166</strain>
    </source>
</reference>